<evidence type="ECO:0000259" key="1">
    <source>
        <dbReference type="PROSITE" id="PS51186"/>
    </source>
</evidence>
<sequence>MTVARWIEPVVLEGERVRLEPLGHEHADDLALACQDGELWKLWYTFAPSPERVGDYIAEALAGRERGELPFAVRHRDSGRVVGSTRFFRVDEQNRRLELGHTWYARRCQRTGLNTECKWLLLRHAFETLDAIAVELRTHWHNRASRAAIARLGAKQDGVLRNHTVSADGVYRDTVVFSIINHEWPAARQNLRFLMERGGA</sequence>
<evidence type="ECO:0000313" key="2">
    <source>
        <dbReference type="EMBL" id="MBF5054856.1"/>
    </source>
</evidence>
<dbReference type="InterPro" id="IPR016181">
    <property type="entry name" value="Acyl_CoA_acyltransferase"/>
</dbReference>
<dbReference type="Gene3D" id="3.40.630.30">
    <property type="match status" value="1"/>
</dbReference>
<dbReference type="EMBL" id="ARXX01000001">
    <property type="protein sequence ID" value="MBF5054856.1"/>
    <property type="molecule type" value="Genomic_DNA"/>
</dbReference>
<reference evidence="2 3" key="1">
    <citation type="submission" date="2012-09" db="EMBL/GenBank/DDBJ databases">
        <title>Genome Sequence of alkane-degrading Bacterium Alcanivorax sp. 521-1.</title>
        <authorList>
            <person name="Lai Q."/>
            <person name="Shao Z."/>
        </authorList>
    </citation>
    <scope>NUCLEOTIDE SEQUENCE [LARGE SCALE GENOMIC DNA]</scope>
    <source>
        <strain evidence="2 3">521-1</strain>
    </source>
</reference>
<dbReference type="Pfam" id="PF13302">
    <property type="entry name" value="Acetyltransf_3"/>
    <property type="match status" value="1"/>
</dbReference>
<dbReference type="InterPro" id="IPR000182">
    <property type="entry name" value="GNAT_dom"/>
</dbReference>
<keyword evidence="3" id="KW-1185">Reference proteome</keyword>
<evidence type="ECO:0000313" key="3">
    <source>
        <dbReference type="Proteomes" id="UP000662703"/>
    </source>
</evidence>
<proteinExistence type="predicted"/>
<accession>A0ABS0AL45</accession>
<name>A0ABS0AL45_9GAMM</name>
<gene>
    <name evidence="2" type="ORF">Y5W_00150</name>
</gene>
<dbReference type="SUPFAM" id="SSF55729">
    <property type="entry name" value="Acyl-CoA N-acyltransferases (Nat)"/>
    <property type="match status" value="1"/>
</dbReference>
<dbReference type="PANTHER" id="PTHR43610">
    <property type="entry name" value="BLL6696 PROTEIN"/>
    <property type="match status" value="1"/>
</dbReference>
<protein>
    <recommendedName>
        <fullName evidence="1">N-acetyltransferase domain-containing protein</fullName>
    </recommendedName>
</protein>
<dbReference type="Proteomes" id="UP000662703">
    <property type="component" value="Unassembled WGS sequence"/>
</dbReference>
<dbReference type="PROSITE" id="PS51186">
    <property type="entry name" value="GNAT"/>
    <property type="match status" value="1"/>
</dbReference>
<dbReference type="PANTHER" id="PTHR43610:SF1">
    <property type="entry name" value="N-ACETYLTRANSFERASE DOMAIN-CONTAINING PROTEIN"/>
    <property type="match status" value="1"/>
</dbReference>
<organism evidence="2 3">
    <name type="scientific">Alloalcanivorax profundimaris</name>
    <dbReference type="NCBI Taxonomy" id="2735259"/>
    <lineage>
        <taxon>Bacteria</taxon>
        <taxon>Pseudomonadati</taxon>
        <taxon>Pseudomonadota</taxon>
        <taxon>Gammaproteobacteria</taxon>
        <taxon>Oceanospirillales</taxon>
        <taxon>Alcanivoracaceae</taxon>
        <taxon>Alloalcanivorax</taxon>
    </lineage>
</organism>
<comment type="caution">
    <text evidence="2">The sequence shown here is derived from an EMBL/GenBank/DDBJ whole genome shotgun (WGS) entry which is preliminary data.</text>
</comment>
<feature type="domain" description="N-acetyltransferase" evidence="1">
    <location>
        <begin position="17"/>
        <end position="176"/>
    </location>
</feature>
<dbReference type="RefSeq" id="WP_202552982.1">
    <property type="nucleotide sequence ID" value="NZ_ARXX01000001.1"/>
</dbReference>